<dbReference type="InterPro" id="IPR016024">
    <property type="entry name" value="ARM-type_fold"/>
</dbReference>
<feature type="region of interest" description="Disordered" evidence="7">
    <location>
        <begin position="1"/>
        <end position="68"/>
    </location>
</feature>
<evidence type="ECO:0000256" key="6">
    <source>
        <dbReference type="PROSITE-ProRule" id="PRU00259"/>
    </source>
</evidence>
<reference evidence="9 10" key="1">
    <citation type="submission" date="2021-04" db="EMBL/GenBank/DDBJ databases">
        <authorList>
            <person name="Bliznina A."/>
        </authorList>
    </citation>
    <scope>NUCLEOTIDE SEQUENCE [LARGE SCALE GENOMIC DNA]</scope>
</reference>
<dbReference type="PANTHER" id="PTHR23316">
    <property type="entry name" value="IMPORTIN ALPHA"/>
    <property type="match status" value="1"/>
</dbReference>
<evidence type="ECO:0000313" key="10">
    <source>
        <dbReference type="Proteomes" id="UP001158576"/>
    </source>
</evidence>
<comment type="similarity">
    <text evidence="1 5">Belongs to the importin alpha family.</text>
</comment>
<evidence type="ECO:0000256" key="7">
    <source>
        <dbReference type="SAM" id="MobiDB-lite"/>
    </source>
</evidence>
<dbReference type="InterPro" id="IPR011989">
    <property type="entry name" value="ARM-like"/>
</dbReference>
<dbReference type="Pfam" id="PF01749">
    <property type="entry name" value="IBB"/>
    <property type="match status" value="1"/>
</dbReference>
<dbReference type="Proteomes" id="UP001158576">
    <property type="component" value="Chromosome XSR"/>
</dbReference>
<accession>A0ABN7SIU9</accession>
<gene>
    <name evidence="9" type="ORF">OKIOD_LOCUS6039</name>
</gene>
<name>A0ABN7SIU9_OIKDI</name>
<dbReference type="PIRSF" id="PIRSF005673">
    <property type="entry name" value="Importin_alpha"/>
    <property type="match status" value="1"/>
</dbReference>
<dbReference type="InterPro" id="IPR032413">
    <property type="entry name" value="Arm_3"/>
</dbReference>
<feature type="repeat" description="ARM" evidence="6">
    <location>
        <begin position="112"/>
        <end position="154"/>
    </location>
</feature>
<dbReference type="SUPFAM" id="SSF48371">
    <property type="entry name" value="ARM repeat"/>
    <property type="match status" value="1"/>
</dbReference>
<dbReference type="PROSITE" id="PS51214">
    <property type="entry name" value="IBB"/>
    <property type="match status" value="1"/>
</dbReference>
<dbReference type="Pfam" id="PF16186">
    <property type="entry name" value="Arm_3"/>
    <property type="match status" value="1"/>
</dbReference>
<dbReference type="SMART" id="SM00185">
    <property type="entry name" value="ARM"/>
    <property type="match status" value="5"/>
</dbReference>
<evidence type="ECO:0000256" key="5">
    <source>
        <dbReference type="PIRNR" id="PIRNR005673"/>
    </source>
</evidence>
<evidence type="ECO:0000256" key="2">
    <source>
        <dbReference type="ARBA" id="ARBA00022448"/>
    </source>
</evidence>
<proteinExistence type="inferred from homology"/>
<evidence type="ECO:0000256" key="4">
    <source>
        <dbReference type="ARBA" id="ARBA00022927"/>
    </source>
</evidence>
<evidence type="ECO:0000256" key="3">
    <source>
        <dbReference type="ARBA" id="ARBA00022737"/>
    </source>
</evidence>
<keyword evidence="2 5" id="KW-0813">Transport</keyword>
<feature type="domain" description="IBB" evidence="8">
    <location>
        <begin position="1"/>
        <end position="51"/>
    </location>
</feature>
<keyword evidence="3" id="KW-0677">Repeat</keyword>
<keyword evidence="10" id="KW-1185">Reference proteome</keyword>
<evidence type="ECO:0000256" key="1">
    <source>
        <dbReference type="ARBA" id="ARBA00010394"/>
    </source>
</evidence>
<evidence type="ECO:0000313" key="9">
    <source>
        <dbReference type="EMBL" id="CAG5096124.1"/>
    </source>
</evidence>
<evidence type="ECO:0000259" key="8">
    <source>
        <dbReference type="PROSITE" id="PS51214"/>
    </source>
</evidence>
<organism evidence="9 10">
    <name type="scientific">Oikopleura dioica</name>
    <name type="common">Tunicate</name>
    <dbReference type="NCBI Taxonomy" id="34765"/>
    <lineage>
        <taxon>Eukaryota</taxon>
        <taxon>Metazoa</taxon>
        <taxon>Chordata</taxon>
        <taxon>Tunicata</taxon>
        <taxon>Appendicularia</taxon>
        <taxon>Copelata</taxon>
        <taxon>Oikopleuridae</taxon>
        <taxon>Oikopleura</taxon>
    </lineage>
</organism>
<dbReference type="InterPro" id="IPR024931">
    <property type="entry name" value="Importin_alpha"/>
</dbReference>
<protein>
    <recommendedName>
        <fullName evidence="5">Importin subunit alpha</fullName>
    </recommendedName>
</protein>
<feature type="compositionally biased region" description="Basic and acidic residues" evidence="7">
    <location>
        <begin position="32"/>
        <end position="45"/>
    </location>
</feature>
<dbReference type="InterPro" id="IPR000225">
    <property type="entry name" value="Armadillo"/>
</dbReference>
<sequence>MSENRQRQHKFSNKKDAARVNRREVAVQLRKTAREDQMSKRRNLAEDLNTSPLKTNSPDRNDDERQLPKSYDEIRSFFASGMPSQVRRACKACRKKLSASGNPPIDEIINEGFVRPLIQALYSTDNATQKEAAWALTNITCGNERQTAEVVNKGGVAALTHCFTNDEDPETVEQAIWAIGNIVGDGPRMRDFVIEAGIVTLIMPHIKSEQSNEFLANLTWMLSNLCRNKPPPKFEQVKPLLLPLNALLCWKDPKCNVDAAWALSYFSDGGDEYVEAMANVDGLIKQLMVLASSDKPKVMVPAIRALGNSLTGNDENTETIMNSGFLDMAAYMLNGSMRRADSVIKDVIWGLSNIAAGTPNQQHRLASRTDLLREVSDRLKGAEFKIRKECCYVFGNLVTSSKKLKKDDVYNLIMCQSIESVATILECNDTQLIEVALRFYKCMLELADQHNIDIFSAVEESGALDSFEALQMHQSDEIYSLAVHIVETWFCNEDFTNPETDEMAFKEPLHESNQKFAF</sequence>
<dbReference type="Gene3D" id="1.20.5.690">
    <property type="entry name" value="Importin-alpha, importin-beta-binding domain"/>
    <property type="match status" value="1"/>
</dbReference>
<feature type="compositionally biased region" description="Basic and acidic residues" evidence="7">
    <location>
        <begin position="13"/>
        <end position="25"/>
    </location>
</feature>
<dbReference type="PROSITE" id="PS50176">
    <property type="entry name" value="ARM_REPEAT"/>
    <property type="match status" value="1"/>
</dbReference>
<dbReference type="Pfam" id="PF00514">
    <property type="entry name" value="Arm"/>
    <property type="match status" value="2"/>
</dbReference>
<dbReference type="EMBL" id="OU015569">
    <property type="protein sequence ID" value="CAG5096124.1"/>
    <property type="molecule type" value="Genomic_DNA"/>
</dbReference>
<feature type="compositionally biased region" description="Basic and acidic residues" evidence="7">
    <location>
        <begin position="57"/>
        <end position="68"/>
    </location>
</feature>
<dbReference type="InterPro" id="IPR036975">
    <property type="entry name" value="Importin-a_IBB_sf"/>
</dbReference>
<dbReference type="Gene3D" id="1.25.10.10">
    <property type="entry name" value="Leucine-rich Repeat Variant"/>
    <property type="match status" value="1"/>
</dbReference>
<dbReference type="InterPro" id="IPR002652">
    <property type="entry name" value="Importin-a_IBB"/>
</dbReference>
<keyword evidence="4 5" id="KW-0653">Protein transport</keyword>